<protein>
    <submittedName>
        <fullName evidence="2">Uncharacterized protein</fullName>
    </submittedName>
</protein>
<comment type="caution">
    <text evidence="2">The sequence shown here is derived from an EMBL/GenBank/DDBJ whole genome shotgun (WGS) entry which is preliminary data.</text>
</comment>
<dbReference type="Proteomes" id="UP000234323">
    <property type="component" value="Unassembled WGS sequence"/>
</dbReference>
<evidence type="ECO:0000256" key="1">
    <source>
        <dbReference type="SAM" id="SignalP"/>
    </source>
</evidence>
<evidence type="ECO:0000313" key="3">
    <source>
        <dbReference type="Proteomes" id="UP000234323"/>
    </source>
</evidence>
<sequence length="59" mass="7045">MQLKYLLIFIFTIVLANAYDDVFKRDAEPQDLFKRDAADVFKRDARDHNHDERNALDVF</sequence>
<name>A0A2I1H190_9GLOM</name>
<keyword evidence="3" id="KW-1185">Reference proteome</keyword>
<proteinExistence type="predicted"/>
<feature type="chain" id="PRO_5014116890" evidence="1">
    <location>
        <begin position="19"/>
        <end position="59"/>
    </location>
</feature>
<dbReference type="AlphaFoldDB" id="A0A2I1H190"/>
<dbReference type="EMBL" id="LLXI01001247">
    <property type="protein sequence ID" value="PKY52663.1"/>
    <property type="molecule type" value="Genomic_DNA"/>
</dbReference>
<gene>
    <name evidence="2" type="ORF">RhiirA4_470443</name>
</gene>
<evidence type="ECO:0000313" key="2">
    <source>
        <dbReference type="EMBL" id="PKY52663.1"/>
    </source>
</evidence>
<organism evidence="2 3">
    <name type="scientific">Rhizophagus irregularis</name>
    <dbReference type="NCBI Taxonomy" id="588596"/>
    <lineage>
        <taxon>Eukaryota</taxon>
        <taxon>Fungi</taxon>
        <taxon>Fungi incertae sedis</taxon>
        <taxon>Mucoromycota</taxon>
        <taxon>Glomeromycotina</taxon>
        <taxon>Glomeromycetes</taxon>
        <taxon>Glomerales</taxon>
        <taxon>Glomeraceae</taxon>
        <taxon>Rhizophagus</taxon>
    </lineage>
</organism>
<keyword evidence="1" id="KW-0732">Signal</keyword>
<feature type="signal peptide" evidence="1">
    <location>
        <begin position="1"/>
        <end position="18"/>
    </location>
</feature>
<reference evidence="2 3" key="1">
    <citation type="submission" date="2015-10" db="EMBL/GenBank/DDBJ databases">
        <title>Genome analyses suggest a sexual origin of heterokaryosis in a supposedly ancient asexual fungus.</title>
        <authorList>
            <person name="Ropars J."/>
            <person name="Sedzielewska K."/>
            <person name="Noel J."/>
            <person name="Charron P."/>
            <person name="Farinelli L."/>
            <person name="Marton T."/>
            <person name="Kruger M."/>
            <person name="Pelin A."/>
            <person name="Brachmann A."/>
            <person name="Corradi N."/>
        </authorList>
    </citation>
    <scope>NUCLEOTIDE SEQUENCE [LARGE SCALE GENOMIC DNA]</scope>
    <source>
        <strain evidence="2 3">A4</strain>
    </source>
</reference>
<accession>A0A2I1H190</accession>